<name>A0ABZ0I598_9GAMM</name>
<organism evidence="2 3">
    <name type="scientific">Congregibacter variabilis</name>
    <dbReference type="NCBI Taxonomy" id="3081200"/>
    <lineage>
        <taxon>Bacteria</taxon>
        <taxon>Pseudomonadati</taxon>
        <taxon>Pseudomonadota</taxon>
        <taxon>Gammaproteobacteria</taxon>
        <taxon>Cellvibrionales</taxon>
        <taxon>Halieaceae</taxon>
        <taxon>Congregibacter</taxon>
    </lineage>
</organism>
<protein>
    <recommendedName>
        <fullName evidence="1">YcaO cyclodehydratase C-terminal domain-containing protein</fullName>
    </recommendedName>
</protein>
<gene>
    <name evidence="2" type="ORF">R0135_05920</name>
</gene>
<accession>A0ABZ0I598</accession>
<dbReference type="Pfam" id="PF18381">
    <property type="entry name" value="YcaO_C"/>
    <property type="match status" value="1"/>
</dbReference>
<sequence>MLSGRRKNRCQQWARRTRERQLCPFMGELRRSRCAAAFGCDKGQLRSPIQFNDNTLERELFYRAVSAVLEIVIDDELELSDYLFNLKRLYGDQTMDAVVGSVKGDVRFYGLTPTNMQLAGLDKNLRLIKSYKKLHAAYAARV</sequence>
<dbReference type="InterPro" id="IPR041080">
    <property type="entry name" value="YcaO_C"/>
</dbReference>
<keyword evidence="3" id="KW-1185">Reference proteome</keyword>
<reference evidence="2 3" key="1">
    <citation type="submission" date="2023-10" db="EMBL/GenBank/DDBJ databases">
        <title>Two novel species belonging to the OM43/NOR5 clade.</title>
        <authorList>
            <person name="Park M."/>
        </authorList>
    </citation>
    <scope>NUCLEOTIDE SEQUENCE [LARGE SCALE GENOMIC DNA]</scope>
    <source>
        <strain evidence="2 3">IMCC43200</strain>
    </source>
</reference>
<evidence type="ECO:0000313" key="3">
    <source>
        <dbReference type="Proteomes" id="UP001626537"/>
    </source>
</evidence>
<dbReference type="Proteomes" id="UP001626537">
    <property type="component" value="Chromosome"/>
</dbReference>
<feature type="domain" description="YcaO cyclodehydratase C-terminal" evidence="1">
    <location>
        <begin position="48"/>
        <end position="138"/>
    </location>
</feature>
<dbReference type="RefSeq" id="WP_407349339.1">
    <property type="nucleotide sequence ID" value="NZ_CP136864.1"/>
</dbReference>
<dbReference type="EMBL" id="CP136864">
    <property type="protein sequence ID" value="WOJ94702.1"/>
    <property type="molecule type" value="Genomic_DNA"/>
</dbReference>
<evidence type="ECO:0000259" key="1">
    <source>
        <dbReference type="Pfam" id="PF18381"/>
    </source>
</evidence>
<evidence type="ECO:0000313" key="2">
    <source>
        <dbReference type="EMBL" id="WOJ94702.1"/>
    </source>
</evidence>
<proteinExistence type="predicted"/>